<comment type="caution">
    <text evidence="1">The sequence shown here is derived from an EMBL/GenBank/DDBJ whole genome shotgun (WGS) entry which is preliminary data.</text>
</comment>
<dbReference type="EMBL" id="QEWP01000003">
    <property type="protein sequence ID" value="PWE00336.1"/>
    <property type="molecule type" value="Genomic_DNA"/>
</dbReference>
<dbReference type="Proteomes" id="UP000244956">
    <property type="component" value="Unassembled WGS sequence"/>
</dbReference>
<gene>
    <name evidence="1" type="ORF">DDZ16_05190</name>
</gene>
<name>A0A2U2BB98_9BACT</name>
<proteinExistence type="predicted"/>
<accession>A0A2U2BB98</accession>
<protein>
    <submittedName>
        <fullName evidence="1">Uncharacterized protein</fullName>
    </submittedName>
</protein>
<sequence length="66" mass="7285">MLRVTETSVYHTNRFFNKLPMTDLCKNTNISKLKVGPPACRQAGIRGPDTFGDTAPRAFNPACPAF</sequence>
<keyword evidence="2" id="KW-1185">Reference proteome</keyword>
<evidence type="ECO:0000313" key="1">
    <source>
        <dbReference type="EMBL" id="PWE00336.1"/>
    </source>
</evidence>
<dbReference type="AlphaFoldDB" id="A0A2U2BB98"/>
<organism evidence="1 2">
    <name type="scientific">Marinilabilia rubra</name>
    <dbReference type="NCBI Taxonomy" id="2162893"/>
    <lineage>
        <taxon>Bacteria</taxon>
        <taxon>Pseudomonadati</taxon>
        <taxon>Bacteroidota</taxon>
        <taxon>Bacteroidia</taxon>
        <taxon>Marinilabiliales</taxon>
        <taxon>Marinilabiliaceae</taxon>
        <taxon>Marinilabilia</taxon>
    </lineage>
</organism>
<evidence type="ECO:0000313" key="2">
    <source>
        <dbReference type="Proteomes" id="UP000244956"/>
    </source>
</evidence>
<reference evidence="1 2" key="1">
    <citation type="submission" date="2018-05" db="EMBL/GenBank/DDBJ databases">
        <title>Marinilabilia rubrum sp. nov., isolated from saltern sediment.</title>
        <authorList>
            <person name="Zhang R."/>
        </authorList>
    </citation>
    <scope>NUCLEOTIDE SEQUENCE [LARGE SCALE GENOMIC DNA]</scope>
    <source>
        <strain evidence="1 2">WTE16</strain>
    </source>
</reference>